<comment type="caution">
    <text evidence="5">The sequence shown here is derived from an EMBL/GenBank/DDBJ whole genome shotgun (WGS) entry which is preliminary data.</text>
</comment>
<name>A0A8S3W0T7_PARAO</name>
<protein>
    <submittedName>
        <fullName evidence="5">(apollo) hypothetical protein</fullName>
    </submittedName>
</protein>
<dbReference type="OrthoDB" id="167578at2759"/>
<dbReference type="AlphaFoldDB" id="A0A8S3W0T7"/>
<evidence type="ECO:0000256" key="2">
    <source>
        <dbReference type="ARBA" id="ARBA00022771"/>
    </source>
</evidence>
<gene>
    <name evidence="5" type="ORF">PAPOLLO_LOCUS754</name>
</gene>
<dbReference type="Pfam" id="PF04500">
    <property type="entry name" value="FLYWCH"/>
    <property type="match status" value="1"/>
</dbReference>
<accession>A0A8S3W0T7</accession>
<dbReference type="InterPro" id="IPR007588">
    <property type="entry name" value="Znf_FLYWCH"/>
</dbReference>
<evidence type="ECO:0000256" key="3">
    <source>
        <dbReference type="ARBA" id="ARBA00022833"/>
    </source>
</evidence>
<evidence type="ECO:0000259" key="4">
    <source>
        <dbReference type="Pfam" id="PF04500"/>
    </source>
</evidence>
<evidence type="ECO:0000256" key="1">
    <source>
        <dbReference type="ARBA" id="ARBA00022723"/>
    </source>
</evidence>
<sequence length="196" mass="22462">MQLVMTTTFFSYLCPVAERRPVASVSRVFLQLAEDTARSDTVEVHDGSAWHGKEVYREGTFLWTKRGVKHPLLLLNGFTYSYQKKNANGRISWYCSRRLKGCRASAISFGTRAFAYKPHDHPPPRLPENSEDIIKPLQNSYSFFGMHTNSIGERKTSALDVQEPDVHIQGDVTFRRTMALLSTHENWMQGIHKISR</sequence>
<dbReference type="EMBL" id="CAJQZP010000031">
    <property type="protein sequence ID" value="CAG4933980.1"/>
    <property type="molecule type" value="Genomic_DNA"/>
</dbReference>
<reference evidence="5" key="1">
    <citation type="submission" date="2021-04" db="EMBL/GenBank/DDBJ databases">
        <authorList>
            <person name="Tunstrom K."/>
        </authorList>
    </citation>
    <scope>NUCLEOTIDE SEQUENCE</scope>
</reference>
<keyword evidence="3" id="KW-0862">Zinc</keyword>
<keyword evidence="2" id="KW-0863">Zinc-finger</keyword>
<evidence type="ECO:0000313" key="5">
    <source>
        <dbReference type="EMBL" id="CAG4933980.1"/>
    </source>
</evidence>
<keyword evidence="1" id="KW-0479">Metal-binding</keyword>
<dbReference type="GO" id="GO:0008270">
    <property type="term" value="F:zinc ion binding"/>
    <property type="evidence" value="ECO:0007669"/>
    <property type="project" value="UniProtKB-KW"/>
</dbReference>
<feature type="domain" description="FLYWCH-type" evidence="4">
    <location>
        <begin position="69"/>
        <end position="121"/>
    </location>
</feature>
<keyword evidence="6" id="KW-1185">Reference proteome</keyword>
<organism evidence="5 6">
    <name type="scientific">Parnassius apollo</name>
    <name type="common">Apollo butterfly</name>
    <name type="synonym">Papilio apollo</name>
    <dbReference type="NCBI Taxonomy" id="110799"/>
    <lineage>
        <taxon>Eukaryota</taxon>
        <taxon>Metazoa</taxon>
        <taxon>Ecdysozoa</taxon>
        <taxon>Arthropoda</taxon>
        <taxon>Hexapoda</taxon>
        <taxon>Insecta</taxon>
        <taxon>Pterygota</taxon>
        <taxon>Neoptera</taxon>
        <taxon>Endopterygota</taxon>
        <taxon>Lepidoptera</taxon>
        <taxon>Glossata</taxon>
        <taxon>Ditrysia</taxon>
        <taxon>Papilionoidea</taxon>
        <taxon>Papilionidae</taxon>
        <taxon>Parnassiinae</taxon>
        <taxon>Parnassini</taxon>
        <taxon>Parnassius</taxon>
        <taxon>Parnassius</taxon>
    </lineage>
</organism>
<dbReference type="Proteomes" id="UP000691718">
    <property type="component" value="Unassembled WGS sequence"/>
</dbReference>
<evidence type="ECO:0000313" key="6">
    <source>
        <dbReference type="Proteomes" id="UP000691718"/>
    </source>
</evidence>
<proteinExistence type="predicted"/>